<evidence type="ECO:0000313" key="3">
    <source>
        <dbReference type="Proteomes" id="UP001180020"/>
    </source>
</evidence>
<sequence length="111" mass="12439">MAPKKLLRPTASNRMNRGLAIGSSFENVEVTIETEEEEQREEVAMEVDSEIDEDSKKGPFPSGPERAILRCQQPVTLLGSWSLGDEANIFIEKVRESGLLPLAQYNFKMVN</sequence>
<organism evidence="2 3">
    <name type="scientific">Acorus calamus</name>
    <name type="common">Sweet flag</name>
    <dbReference type="NCBI Taxonomy" id="4465"/>
    <lineage>
        <taxon>Eukaryota</taxon>
        <taxon>Viridiplantae</taxon>
        <taxon>Streptophyta</taxon>
        <taxon>Embryophyta</taxon>
        <taxon>Tracheophyta</taxon>
        <taxon>Spermatophyta</taxon>
        <taxon>Magnoliopsida</taxon>
        <taxon>Liliopsida</taxon>
        <taxon>Acoraceae</taxon>
        <taxon>Acorus</taxon>
    </lineage>
</organism>
<dbReference type="EMBL" id="JAUJYO010000021">
    <property type="protein sequence ID" value="KAK1284817.1"/>
    <property type="molecule type" value="Genomic_DNA"/>
</dbReference>
<proteinExistence type="predicted"/>
<protein>
    <submittedName>
        <fullName evidence="2">Uncharacterized protein</fullName>
    </submittedName>
</protein>
<keyword evidence="3" id="KW-1185">Reference proteome</keyword>
<feature type="region of interest" description="Disordered" evidence="1">
    <location>
        <begin position="35"/>
        <end position="66"/>
    </location>
</feature>
<comment type="caution">
    <text evidence="2">The sequence shown here is derived from an EMBL/GenBank/DDBJ whole genome shotgun (WGS) entry which is preliminary data.</text>
</comment>
<gene>
    <name evidence="2" type="ORF">QJS10_CPB21g01162</name>
</gene>
<dbReference type="Proteomes" id="UP001180020">
    <property type="component" value="Unassembled WGS sequence"/>
</dbReference>
<accession>A0AAV9C7Z0</accession>
<dbReference type="AlphaFoldDB" id="A0AAV9C7Z0"/>
<feature type="compositionally biased region" description="Acidic residues" evidence="1">
    <location>
        <begin position="35"/>
        <end position="53"/>
    </location>
</feature>
<evidence type="ECO:0000256" key="1">
    <source>
        <dbReference type="SAM" id="MobiDB-lite"/>
    </source>
</evidence>
<name>A0AAV9C7Z0_ACOCL</name>
<reference evidence="2" key="2">
    <citation type="submission" date="2023-06" db="EMBL/GenBank/DDBJ databases">
        <authorList>
            <person name="Ma L."/>
            <person name="Liu K.-W."/>
            <person name="Li Z."/>
            <person name="Hsiao Y.-Y."/>
            <person name="Qi Y."/>
            <person name="Fu T."/>
            <person name="Tang G."/>
            <person name="Zhang D."/>
            <person name="Sun W.-H."/>
            <person name="Liu D.-K."/>
            <person name="Li Y."/>
            <person name="Chen G.-Z."/>
            <person name="Liu X.-D."/>
            <person name="Liao X.-Y."/>
            <person name="Jiang Y.-T."/>
            <person name="Yu X."/>
            <person name="Hao Y."/>
            <person name="Huang J."/>
            <person name="Zhao X.-W."/>
            <person name="Ke S."/>
            <person name="Chen Y.-Y."/>
            <person name="Wu W.-L."/>
            <person name="Hsu J.-L."/>
            <person name="Lin Y.-F."/>
            <person name="Huang M.-D."/>
            <person name="Li C.-Y."/>
            <person name="Huang L."/>
            <person name="Wang Z.-W."/>
            <person name="Zhao X."/>
            <person name="Zhong W.-Y."/>
            <person name="Peng D.-H."/>
            <person name="Ahmad S."/>
            <person name="Lan S."/>
            <person name="Zhang J.-S."/>
            <person name="Tsai W.-C."/>
            <person name="Van De Peer Y."/>
            <person name="Liu Z.-J."/>
        </authorList>
    </citation>
    <scope>NUCLEOTIDE SEQUENCE</scope>
    <source>
        <strain evidence="2">CP</strain>
        <tissue evidence="2">Leaves</tissue>
    </source>
</reference>
<evidence type="ECO:0000313" key="2">
    <source>
        <dbReference type="EMBL" id="KAK1284817.1"/>
    </source>
</evidence>
<reference evidence="2" key="1">
    <citation type="journal article" date="2023" name="Nat. Commun.">
        <title>Diploid and tetraploid genomes of Acorus and the evolution of monocots.</title>
        <authorList>
            <person name="Ma L."/>
            <person name="Liu K.W."/>
            <person name="Li Z."/>
            <person name="Hsiao Y.Y."/>
            <person name="Qi Y."/>
            <person name="Fu T."/>
            <person name="Tang G.D."/>
            <person name="Zhang D."/>
            <person name="Sun W.H."/>
            <person name="Liu D.K."/>
            <person name="Li Y."/>
            <person name="Chen G.Z."/>
            <person name="Liu X.D."/>
            <person name="Liao X.Y."/>
            <person name="Jiang Y.T."/>
            <person name="Yu X."/>
            <person name="Hao Y."/>
            <person name="Huang J."/>
            <person name="Zhao X.W."/>
            <person name="Ke S."/>
            <person name="Chen Y.Y."/>
            <person name="Wu W.L."/>
            <person name="Hsu J.L."/>
            <person name="Lin Y.F."/>
            <person name="Huang M.D."/>
            <person name="Li C.Y."/>
            <person name="Huang L."/>
            <person name="Wang Z.W."/>
            <person name="Zhao X."/>
            <person name="Zhong W.Y."/>
            <person name="Peng D.H."/>
            <person name="Ahmad S."/>
            <person name="Lan S."/>
            <person name="Zhang J.S."/>
            <person name="Tsai W.C."/>
            <person name="Van de Peer Y."/>
            <person name="Liu Z.J."/>
        </authorList>
    </citation>
    <scope>NUCLEOTIDE SEQUENCE</scope>
    <source>
        <strain evidence="2">CP</strain>
    </source>
</reference>